<dbReference type="SUPFAM" id="SSF56219">
    <property type="entry name" value="DNase I-like"/>
    <property type="match status" value="1"/>
</dbReference>
<feature type="active site" description="Proton acceptor" evidence="5">
    <location>
        <position position="245"/>
    </location>
</feature>
<name>A0A8H6IF36_9AGAR</name>
<dbReference type="GO" id="GO:0006284">
    <property type="term" value="P:base-excision repair"/>
    <property type="evidence" value="ECO:0007669"/>
    <property type="project" value="TreeGrafter"/>
</dbReference>
<dbReference type="AlphaFoldDB" id="A0A8H6IF36"/>
<feature type="binding site" evidence="6">
    <location>
        <position position="245"/>
    </location>
    <ligand>
        <name>Mg(2+)</name>
        <dbReference type="ChEBI" id="CHEBI:18420"/>
        <label>1</label>
    </ligand>
</feature>
<keyword evidence="2 6" id="KW-0479">Metal-binding</keyword>
<keyword evidence="9" id="KW-0269">Exonuclease</keyword>
<evidence type="ECO:0000256" key="6">
    <source>
        <dbReference type="PIRSR" id="PIRSR604808-2"/>
    </source>
</evidence>
<evidence type="ECO:0000313" key="10">
    <source>
        <dbReference type="Proteomes" id="UP000521943"/>
    </source>
</evidence>
<feature type="domain" description="Endonuclease/exonuclease/phosphatase" evidence="8">
    <location>
        <begin position="9"/>
        <end position="241"/>
    </location>
</feature>
<evidence type="ECO:0000256" key="1">
    <source>
        <dbReference type="ARBA" id="ARBA00007092"/>
    </source>
</evidence>
<feature type="site" description="Important for catalytic activity" evidence="7">
    <location>
        <position position="219"/>
    </location>
</feature>
<dbReference type="InterPro" id="IPR004808">
    <property type="entry name" value="AP_endonuc_1"/>
</dbReference>
<keyword evidence="9" id="KW-0255">Endonuclease</keyword>
<dbReference type="Pfam" id="PF03372">
    <property type="entry name" value="Exo_endo_phos"/>
    <property type="match status" value="1"/>
</dbReference>
<evidence type="ECO:0000259" key="8">
    <source>
        <dbReference type="Pfam" id="PF03372"/>
    </source>
</evidence>
<feature type="binding site" evidence="6">
    <location>
        <position position="11"/>
    </location>
    <ligand>
        <name>Mg(2+)</name>
        <dbReference type="ChEBI" id="CHEBI:18420"/>
        <label>1</label>
    </ligand>
</feature>
<feature type="binding site" evidence="6">
    <location>
        <position position="43"/>
    </location>
    <ligand>
        <name>Mg(2+)</name>
        <dbReference type="ChEBI" id="CHEBI:18420"/>
        <label>1</label>
    </ligand>
</feature>
<evidence type="ECO:0000256" key="3">
    <source>
        <dbReference type="ARBA" id="ARBA00022801"/>
    </source>
</evidence>
<proteinExistence type="inferred from homology"/>
<comment type="similarity">
    <text evidence="1">Belongs to the DNA repair enzymes AP/ExoA family.</text>
</comment>
<feature type="binding site" evidence="6">
    <location>
        <position position="155"/>
    </location>
    <ligand>
        <name>Mg(2+)</name>
        <dbReference type="ChEBI" id="CHEBI:18420"/>
        <label>1</label>
    </ligand>
</feature>
<comment type="cofactor">
    <cofactor evidence="6">
        <name>Mg(2+)</name>
        <dbReference type="ChEBI" id="CHEBI:18420"/>
    </cofactor>
    <cofactor evidence="6">
        <name>Mn(2+)</name>
        <dbReference type="ChEBI" id="CHEBI:29035"/>
    </cofactor>
    <text evidence="6">Probably binds two magnesium or manganese ions per subunit.</text>
</comment>
<keyword evidence="10" id="KW-1185">Reference proteome</keyword>
<evidence type="ECO:0000313" key="9">
    <source>
        <dbReference type="EMBL" id="KAF6764366.1"/>
    </source>
</evidence>
<dbReference type="InterPro" id="IPR036691">
    <property type="entry name" value="Endo/exonu/phosph_ase_sf"/>
</dbReference>
<evidence type="ECO:0000256" key="5">
    <source>
        <dbReference type="PIRSR" id="PIRSR604808-1"/>
    </source>
</evidence>
<dbReference type="OrthoDB" id="3047174at2759"/>
<feature type="site" description="Interaction with DNA substrate" evidence="7">
    <location>
        <position position="245"/>
    </location>
</feature>
<sequence>TRAALRIASLNMKGGGSQGTAHKWRFINQLVRDESLSMITLQETHLTDERRDEIQADFDRLRIFNSPDADAPSRRGGVALILNTHKTQWKEADMKVLVQGRAILISLAWGEAAKLKVAAIYAPSGNNEVNKNFWTTLNTIWRRKPSLRPDFMLGDLNMVESGIDRFPASKDNDAVVESFQQMTSDRKLVDGWRLANPGGIDYTFSTRNTDRVNSRSRIDRIYTKETHLHRCDEWKISETGLETDHFMASVYVTTKETPYVGSGRRSIPDFVLDFTEVRTMIMARAQVLETEALGTIELSGPALQVLWRKFKEDILALVNAYLKSRAIDLDTLINK</sequence>
<reference evidence="9 10" key="1">
    <citation type="submission" date="2020-07" db="EMBL/GenBank/DDBJ databases">
        <title>Comparative genomics of pyrophilous fungi reveals a link between fire events and developmental genes.</title>
        <authorList>
            <consortium name="DOE Joint Genome Institute"/>
            <person name="Steindorff A.S."/>
            <person name="Carver A."/>
            <person name="Calhoun S."/>
            <person name="Stillman K."/>
            <person name="Liu H."/>
            <person name="Lipzen A."/>
            <person name="Pangilinan J."/>
            <person name="Labutti K."/>
            <person name="Bruns T.D."/>
            <person name="Grigoriev I.V."/>
        </authorList>
    </citation>
    <scope>NUCLEOTIDE SEQUENCE [LARGE SCALE GENOMIC DNA]</scope>
    <source>
        <strain evidence="9 10">CBS 144469</strain>
    </source>
</reference>
<comment type="caution">
    <text evidence="9">The sequence shown here is derived from an EMBL/GenBank/DDBJ whole genome shotgun (WGS) entry which is preliminary data.</text>
</comment>
<organism evidence="9 10">
    <name type="scientific">Ephemerocybe angulata</name>
    <dbReference type="NCBI Taxonomy" id="980116"/>
    <lineage>
        <taxon>Eukaryota</taxon>
        <taxon>Fungi</taxon>
        <taxon>Dikarya</taxon>
        <taxon>Basidiomycota</taxon>
        <taxon>Agaricomycotina</taxon>
        <taxon>Agaricomycetes</taxon>
        <taxon>Agaricomycetidae</taxon>
        <taxon>Agaricales</taxon>
        <taxon>Agaricineae</taxon>
        <taxon>Psathyrellaceae</taxon>
        <taxon>Ephemerocybe</taxon>
    </lineage>
</organism>
<keyword evidence="4 6" id="KW-0460">Magnesium</keyword>
<feature type="non-terminal residue" evidence="9">
    <location>
        <position position="1"/>
    </location>
</feature>
<feature type="binding site" evidence="6">
    <location>
        <position position="157"/>
    </location>
    <ligand>
        <name>Mg(2+)</name>
        <dbReference type="ChEBI" id="CHEBI:18420"/>
        <label>1</label>
    </ligand>
</feature>
<gene>
    <name evidence="9" type="ORF">DFP72DRAFT_782479</name>
</gene>
<dbReference type="PANTHER" id="PTHR22748">
    <property type="entry name" value="AP ENDONUCLEASE"/>
    <property type="match status" value="1"/>
</dbReference>
<protein>
    <submittedName>
        <fullName evidence="9">Endonuclease/exonuclease/phosphatase</fullName>
    </submittedName>
</protein>
<feature type="binding site" evidence="6">
    <location>
        <position position="244"/>
    </location>
    <ligand>
        <name>Mg(2+)</name>
        <dbReference type="ChEBI" id="CHEBI:18420"/>
        <label>1</label>
    </ligand>
</feature>
<dbReference type="EMBL" id="JACGCI010000004">
    <property type="protein sequence ID" value="KAF6764366.1"/>
    <property type="molecule type" value="Genomic_DNA"/>
</dbReference>
<dbReference type="PANTHER" id="PTHR22748:SF26">
    <property type="entry name" value="ENDONUCLEASE_EXONUCLEASE_PHOSPHATASE DOMAIN-CONTAINING PROTEIN"/>
    <property type="match status" value="1"/>
</dbReference>
<evidence type="ECO:0000256" key="2">
    <source>
        <dbReference type="ARBA" id="ARBA00022723"/>
    </source>
</evidence>
<feature type="non-terminal residue" evidence="9">
    <location>
        <position position="335"/>
    </location>
</feature>
<dbReference type="GO" id="GO:0008081">
    <property type="term" value="F:phosphoric diester hydrolase activity"/>
    <property type="evidence" value="ECO:0007669"/>
    <property type="project" value="TreeGrafter"/>
</dbReference>
<evidence type="ECO:0000256" key="7">
    <source>
        <dbReference type="PIRSR" id="PIRSR604808-3"/>
    </source>
</evidence>
<dbReference type="Gene3D" id="3.60.10.10">
    <property type="entry name" value="Endonuclease/exonuclease/phosphatase"/>
    <property type="match status" value="1"/>
</dbReference>
<feature type="site" description="Transition state stabilizer" evidence="7">
    <location>
        <position position="157"/>
    </location>
</feature>
<keyword evidence="6" id="KW-0464">Manganese</keyword>
<keyword evidence="9" id="KW-0540">Nuclease</keyword>
<keyword evidence="3" id="KW-0378">Hydrolase</keyword>
<dbReference type="GO" id="GO:0005634">
    <property type="term" value="C:nucleus"/>
    <property type="evidence" value="ECO:0007669"/>
    <property type="project" value="TreeGrafter"/>
</dbReference>
<feature type="active site" description="Proton donor/acceptor" evidence="5">
    <location>
        <position position="155"/>
    </location>
</feature>
<dbReference type="GO" id="GO:0008311">
    <property type="term" value="F:double-stranded DNA 3'-5' DNA exonuclease activity"/>
    <property type="evidence" value="ECO:0007669"/>
    <property type="project" value="TreeGrafter"/>
</dbReference>
<dbReference type="GO" id="GO:0046872">
    <property type="term" value="F:metal ion binding"/>
    <property type="evidence" value="ECO:0007669"/>
    <property type="project" value="UniProtKB-KW"/>
</dbReference>
<evidence type="ECO:0000256" key="4">
    <source>
        <dbReference type="ARBA" id="ARBA00022842"/>
    </source>
</evidence>
<dbReference type="InterPro" id="IPR005135">
    <property type="entry name" value="Endo/exonuclease/phosphatase"/>
</dbReference>
<dbReference type="GO" id="GO:0003906">
    <property type="term" value="F:DNA-(apurinic or apyrimidinic site) endonuclease activity"/>
    <property type="evidence" value="ECO:0007669"/>
    <property type="project" value="TreeGrafter"/>
</dbReference>
<accession>A0A8H6IF36</accession>
<feature type="active site" evidence="5">
    <location>
        <position position="121"/>
    </location>
</feature>
<dbReference type="Proteomes" id="UP000521943">
    <property type="component" value="Unassembled WGS sequence"/>
</dbReference>